<evidence type="ECO:0000256" key="4">
    <source>
        <dbReference type="ARBA" id="ARBA00023172"/>
    </source>
</evidence>
<dbReference type="EMBL" id="LAZR01068183">
    <property type="protein sequence ID" value="KKK50120.1"/>
    <property type="molecule type" value="Genomic_DNA"/>
</dbReference>
<accession>A0A0F8WP95</accession>
<feature type="non-terminal residue" evidence="6">
    <location>
        <position position="166"/>
    </location>
</feature>
<evidence type="ECO:0000256" key="1">
    <source>
        <dbReference type="ARBA" id="ARBA00009391"/>
    </source>
</evidence>
<keyword evidence="2" id="KW-0547">Nucleotide-binding</keyword>
<comment type="caution">
    <text evidence="6">The sequence shown here is derived from an EMBL/GenBank/DDBJ whole genome shotgun (WGS) entry which is preliminary data.</text>
</comment>
<dbReference type="AlphaFoldDB" id="A0A0F8WP95"/>
<evidence type="ECO:0000313" key="6">
    <source>
        <dbReference type="EMBL" id="KKK50120.1"/>
    </source>
</evidence>
<evidence type="ECO:0000256" key="2">
    <source>
        <dbReference type="ARBA" id="ARBA00022741"/>
    </source>
</evidence>
<dbReference type="InterPro" id="IPR049428">
    <property type="entry name" value="RecA-like_N"/>
</dbReference>
<dbReference type="InterPro" id="IPR013765">
    <property type="entry name" value="DNA_recomb/repair_RecA"/>
</dbReference>
<dbReference type="GO" id="GO:0006310">
    <property type="term" value="P:DNA recombination"/>
    <property type="evidence" value="ECO:0007669"/>
    <property type="project" value="UniProtKB-KW"/>
</dbReference>
<sequence length="166" mass="18298">MPKTRRRRHLSDVQDEMLGAYFLAPSKSYTFIHSGATILDCVLGGGWPLARVSNIIGDRSTAKTLLAIEAMANFAKAFPKCKSRFAETEAAFDDEYADALGIPMNRVERPRHPLNTIEEFHDDILEYIDGTKSGGLYILDSLDALSDATELDQAIDKPSMGMGKAK</sequence>
<protein>
    <recommendedName>
        <fullName evidence="5">RecA-like N-terminal domain-containing protein</fullName>
    </recommendedName>
</protein>
<dbReference type="PANTHER" id="PTHR45900">
    <property type="entry name" value="RECA"/>
    <property type="match status" value="1"/>
</dbReference>
<dbReference type="GO" id="GO:0005524">
    <property type="term" value="F:ATP binding"/>
    <property type="evidence" value="ECO:0007669"/>
    <property type="project" value="UniProtKB-KW"/>
</dbReference>
<name>A0A0F8WP95_9ZZZZ</name>
<dbReference type="SUPFAM" id="SSF52540">
    <property type="entry name" value="P-loop containing nucleoside triphosphate hydrolases"/>
    <property type="match status" value="1"/>
</dbReference>
<evidence type="ECO:0000256" key="3">
    <source>
        <dbReference type="ARBA" id="ARBA00022840"/>
    </source>
</evidence>
<gene>
    <name evidence="6" type="ORF">LCGC14_3128190</name>
</gene>
<dbReference type="Gene3D" id="3.40.50.300">
    <property type="entry name" value="P-loop containing nucleotide triphosphate hydrolases"/>
    <property type="match status" value="1"/>
</dbReference>
<evidence type="ECO:0000259" key="5">
    <source>
        <dbReference type="Pfam" id="PF00154"/>
    </source>
</evidence>
<keyword evidence="3" id="KW-0067">ATP-binding</keyword>
<comment type="similarity">
    <text evidence="1">Belongs to the RecA family.</text>
</comment>
<dbReference type="GO" id="GO:0006281">
    <property type="term" value="P:DNA repair"/>
    <property type="evidence" value="ECO:0007669"/>
    <property type="project" value="InterPro"/>
</dbReference>
<organism evidence="6">
    <name type="scientific">marine sediment metagenome</name>
    <dbReference type="NCBI Taxonomy" id="412755"/>
    <lineage>
        <taxon>unclassified sequences</taxon>
        <taxon>metagenomes</taxon>
        <taxon>ecological metagenomes</taxon>
    </lineage>
</organism>
<dbReference type="GO" id="GO:0003697">
    <property type="term" value="F:single-stranded DNA binding"/>
    <property type="evidence" value="ECO:0007669"/>
    <property type="project" value="InterPro"/>
</dbReference>
<proteinExistence type="inferred from homology"/>
<dbReference type="PANTHER" id="PTHR45900:SF1">
    <property type="entry name" value="MITOCHONDRIAL DNA REPAIR PROTEIN RECA HOMOLOG-RELATED"/>
    <property type="match status" value="1"/>
</dbReference>
<keyword evidence="4" id="KW-0233">DNA recombination</keyword>
<dbReference type="Pfam" id="PF00154">
    <property type="entry name" value="RecA_N"/>
    <property type="match status" value="1"/>
</dbReference>
<reference evidence="6" key="1">
    <citation type="journal article" date="2015" name="Nature">
        <title>Complex archaea that bridge the gap between prokaryotes and eukaryotes.</title>
        <authorList>
            <person name="Spang A."/>
            <person name="Saw J.H."/>
            <person name="Jorgensen S.L."/>
            <person name="Zaremba-Niedzwiedzka K."/>
            <person name="Martijn J."/>
            <person name="Lind A.E."/>
            <person name="van Eijk R."/>
            <person name="Schleper C."/>
            <person name="Guy L."/>
            <person name="Ettema T.J."/>
        </authorList>
    </citation>
    <scope>NUCLEOTIDE SEQUENCE</scope>
</reference>
<feature type="domain" description="RecA-like N-terminal" evidence="5">
    <location>
        <begin position="31"/>
        <end position="162"/>
    </location>
</feature>
<dbReference type="InterPro" id="IPR027417">
    <property type="entry name" value="P-loop_NTPase"/>
</dbReference>